<protein>
    <recommendedName>
        <fullName evidence="2">DUF4276 family protein</fullName>
    </recommendedName>
</protein>
<comment type="caution">
    <text evidence="1">The sequence shown here is derived from an EMBL/GenBank/DDBJ whole genome shotgun (WGS) entry which is preliminary data.</text>
</comment>
<evidence type="ECO:0008006" key="2">
    <source>
        <dbReference type="Google" id="ProtNLM"/>
    </source>
</evidence>
<reference evidence="1" key="1">
    <citation type="submission" date="2019-09" db="EMBL/GenBank/DDBJ databases">
        <title>Characterisation of the sponge microbiome using genome-centric metagenomics.</title>
        <authorList>
            <person name="Engelberts J.P."/>
            <person name="Robbins S.J."/>
            <person name="De Goeij J.M."/>
            <person name="Aranda M."/>
            <person name="Bell S.C."/>
            <person name="Webster N.S."/>
        </authorList>
    </citation>
    <scope>NUCLEOTIDE SEQUENCE</scope>
    <source>
        <strain evidence="1">SB0664_bin_27</strain>
    </source>
</reference>
<gene>
    <name evidence="1" type="ORF">F4Y42_03925</name>
</gene>
<proteinExistence type="predicted"/>
<dbReference type="NCBIfam" id="NF047734">
    <property type="entry name" value="antiphage_MADS4"/>
    <property type="match status" value="1"/>
</dbReference>
<dbReference type="EMBL" id="VXRG01000036">
    <property type="protein sequence ID" value="MXY92578.1"/>
    <property type="molecule type" value="Genomic_DNA"/>
</dbReference>
<accession>A0A6B0YSZ7</accession>
<evidence type="ECO:0000313" key="1">
    <source>
        <dbReference type="EMBL" id="MXY92578.1"/>
    </source>
</evidence>
<sequence length="207" mass="23925">MKDLIILAADKSMEQTLKGVLGRPDALGIRPVTFDILVHPERDPGCAHRGVGFLDSSGFSNRYCCGLLVFDYEGCGKEQLSPPKLQENLNEEFALSNWKDRAKAIVIVPELEAWLWRDSRHLEEVVGWKTEHRGLYRWLRENDWLKQGNLKPDRPKEAFEATLRKTKKRRSSSLYLQIAQRVSLAKCEDRSFQSLTEILRAWFPIAR</sequence>
<dbReference type="InterPro" id="IPR059210">
    <property type="entry name" value="MADS4-like"/>
</dbReference>
<organism evidence="1">
    <name type="scientific">Caldilineaceae bacterium SB0664_bin_27</name>
    <dbReference type="NCBI Taxonomy" id="2605260"/>
    <lineage>
        <taxon>Bacteria</taxon>
        <taxon>Bacillati</taxon>
        <taxon>Chloroflexota</taxon>
        <taxon>Caldilineae</taxon>
        <taxon>Caldilineales</taxon>
        <taxon>Caldilineaceae</taxon>
    </lineage>
</organism>
<dbReference type="AlphaFoldDB" id="A0A6B0YSZ7"/>
<name>A0A6B0YSZ7_9CHLR</name>